<evidence type="ECO:0000313" key="2">
    <source>
        <dbReference type="EMBL" id="KAG8059786.1"/>
    </source>
</evidence>
<organism evidence="2 3">
    <name type="scientific">Zizania palustris</name>
    <name type="common">Northern wild rice</name>
    <dbReference type="NCBI Taxonomy" id="103762"/>
    <lineage>
        <taxon>Eukaryota</taxon>
        <taxon>Viridiplantae</taxon>
        <taxon>Streptophyta</taxon>
        <taxon>Embryophyta</taxon>
        <taxon>Tracheophyta</taxon>
        <taxon>Spermatophyta</taxon>
        <taxon>Magnoliopsida</taxon>
        <taxon>Liliopsida</taxon>
        <taxon>Poales</taxon>
        <taxon>Poaceae</taxon>
        <taxon>BOP clade</taxon>
        <taxon>Oryzoideae</taxon>
        <taxon>Oryzeae</taxon>
        <taxon>Zizaniinae</taxon>
        <taxon>Zizania</taxon>
    </lineage>
</organism>
<gene>
    <name evidence="2" type="ORF">GUJ93_ZPchr0002g24278</name>
</gene>
<reference evidence="2" key="2">
    <citation type="submission" date="2021-02" db="EMBL/GenBank/DDBJ databases">
        <authorList>
            <person name="Kimball J.A."/>
            <person name="Haas M.W."/>
            <person name="Macchietto M."/>
            <person name="Kono T."/>
            <person name="Duquette J."/>
            <person name="Shao M."/>
        </authorList>
    </citation>
    <scope>NUCLEOTIDE SEQUENCE</scope>
    <source>
        <tissue evidence="2">Fresh leaf tissue</tissue>
    </source>
</reference>
<dbReference type="Proteomes" id="UP000729402">
    <property type="component" value="Unassembled WGS sequence"/>
</dbReference>
<proteinExistence type="predicted"/>
<evidence type="ECO:0000313" key="3">
    <source>
        <dbReference type="Proteomes" id="UP000729402"/>
    </source>
</evidence>
<comment type="caution">
    <text evidence="2">The sequence shown here is derived from an EMBL/GenBank/DDBJ whole genome shotgun (WGS) entry which is preliminary data.</text>
</comment>
<reference evidence="2" key="1">
    <citation type="journal article" date="2021" name="bioRxiv">
        <title>Whole Genome Assembly and Annotation of Northern Wild Rice, Zizania palustris L., Supports a Whole Genome Duplication in the Zizania Genus.</title>
        <authorList>
            <person name="Haas M."/>
            <person name="Kono T."/>
            <person name="Macchietto M."/>
            <person name="Millas R."/>
            <person name="McGilp L."/>
            <person name="Shao M."/>
            <person name="Duquette J."/>
            <person name="Hirsch C.N."/>
            <person name="Kimball J."/>
        </authorList>
    </citation>
    <scope>NUCLEOTIDE SEQUENCE</scope>
    <source>
        <tissue evidence="2">Fresh leaf tissue</tissue>
    </source>
</reference>
<dbReference type="AlphaFoldDB" id="A0A8J5RSG1"/>
<evidence type="ECO:0000256" key="1">
    <source>
        <dbReference type="SAM" id="MobiDB-lite"/>
    </source>
</evidence>
<protein>
    <submittedName>
        <fullName evidence="2">Uncharacterized protein</fullName>
    </submittedName>
</protein>
<feature type="region of interest" description="Disordered" evidence="1">
    <location>
        <begin position="96"/>
        <end position="131"/>
    </location>
</feature>
<sequence length="131" mass="14335">MKVAHGELGGRPWNCPQPPETVVADEPVAKDVAAEESLVLFPNLLKGRLVGFTPPPSLAIAPPMADPAKARWEETKDIYEWEVKGEDGRGHRLGIQRRSREAEEPGECCNHVSDREEEAAAAAADENAWRG</sequence>
<accession>A0A8J5RSG1</accession>
<feature type="compositionally biased region" description="Low complexity" evidence="1">
    <location>
        <begin position="120"/>
        <end position="131"/>
    </location>
</feature>
<keyword evidence="3" id="KW-1185">Reference proteome</keyword>
<name>A0A8J5RSG1_ZIZPA</name>
<dbReference type="EMBL" id="JAAALK010000287">
    <property type="protein sequence ID" value="KAG8059786.1"/>
    <property type="molecule type" value="Genomic_DNA"/>
</dbReference>